<keyword evidence="1" id="KW-0676">Redox-active center</keyword>
<dbReference type="Pfam" id="PF00462">
    <property type="entry name" value="Glutaredoxin"/>
    <property type="match status" value="1"/>
</dbReference>
<dbReference type="FunFam" id="3.40.30.10:FF:000026">
    <property type="entry name" value="Glutaredoxin 2"/>
    <property type="match status" value="1"/>
</dbReference>
<dbReference type="InterPro" id="IPR002109">
    <property type="entry name" value="Glutaredoxin"/>
</dbReference>
<reference evidence="4" key="1">
    <citation type="submission" date="2020-12" db="EMBL/GenBank/DDBJ databases">
        <title>Metabolic potential, ecology and presence of endohyphal bacteria is reflected in genomic diversity of Mucoromycotina.</title>
        <authorList>
            <person name="Muszewska A."/>
            <person name="Okrasinska A."/>
            <person name="Steczkiewicz K."/>
            <person name="Drgas O."/>
            <person name="Orlowska M."/>
            <person name="Perlinska-Lenart U."/>
            <person name="Aleksandrzak-Piekarczyk T."/>
            <person name="Szatraj K."/>
            <person name="Zielenkiewicz U."/>
            <person name="Pilsyk S."/>
            <person name="Malc E."/>
            <person name="Mieczkowski P."/>
            <person name="Kruszewska J.S."/>
            <person name="Biernat P."/>
            <person name="Pawlowska J."/>
        </authorList>
    </citation>
    <scope>NUCLEOTIDE SEQUENCE</scope>
    <source>
        <strain evidence="4">WA0000051536</strain>
    </source>
</reference>
<dbReference type="CDD" id="cd02440">
    <property type="entry name" value="AdoMet_MTases"/>
    <property type="match status" value="1"/>
</dbReference>
<dbReference type="SUPFAM" id="SSF53335">
    <property type="entry name" value="S-adenosyl-L-methionine-dependent methyltransferases"/>
    <property type="match status" value="1"/>
</dbReference>
<keyword evidence="5" id="KW-1185">Reference proteome</keyword>
<dbReference type="GO" id="GO:0005737">
    <property type="term" value="C:cytoplasm"/>
    <property type="evidence" value="ECO:0007669"/>
    <property type="project" value="TreeGrafter"/>
</dbReference>
<sequence>MATKDNWSATKYDTNANFVPILGATILGMLDPKPNETILDLGCGDGVLTKDLEKICERVVGVDASPNMIEKSKDLGCKDARVVDGHDLAAWFDNENIEQHIGGKFDAVFSNAALHWMKKNPKDVIAGVKHVLKPGGRFVAEFGGYLNCADVHGALIAALNRRGKDGKAYSPWFFPSDIHYKALLEEQGFEVQTISLNPRPTELPTNVAGWIETFGFTFLAALDTDEERRAMVEEIAEHMKITHQREDGKWFIMYNRCRFIAYKPKAYRRYKEPVILKLMGLSASTPLTPEQMSAAKSKVEEIIANNKVAVFSKSYCPDQSHYAAYCRRAKEAIKAITSEFFVIELDQVDDGAAIQDYLQQKTGQRTVPNIFINQKHVGGCDDLLSLKSSGELQKLLA</sequence>
<dbReference type="NCBIfam" id="TIGR02180">
    <property type="entry name" value="GRX_euk"/>
    <property type="match status" value="1"/>
</dbReference>
<dbReference type="GO" id="GO:0034599">
    <property type="term" value="P:cellular response to oxidative stress"/>
    <property type="evidence" value="ECO:0007669"/>
    <property type="project" value="TreeGrafter"/>
</dbReference>
<dbReference type="GO" id="GO:0015038">
    <property type="term" value="F:glutathione disulfide oxidoreductase activity"/>
    <property type="evidence" value="ECO:0007669"/>
    <property type="project" value="TreeGrafter"/>
</dbReference>
<dbReference type="InterPro" id="IPR011899">
    <property type="entry name" value="Glutaredoxin_euk/vir"/>
</dbReference>
<feature type="domain" description="Methyltransferase type 11" evidence="3">
    <location>
        <begin position="39"/>
        <end position="139"/>
    </location>
</feature>
<name>A0A8H7UGX3_9FUNG</name>
<organism evidence="4 5">
    <name type="scientific">Umbelopsis vinacea</name>
    <dbReference type="NCBI Taxonomy" id="44442"/>
    <lineage>
        <taxon>Eukaryota</taxon>
        <taxon>Fungi</taxon>
        <taxon>Fungi incertae sedis</taxon>
        <taxon>Mucoromycota</taxon>
        <taxon>Mucoromycotina</taxon>
        <taxon>Umbelopsidomycetes</taxon>
        <taxon>Umbelopsidales</taxon>
        <taxon>Umbelopsidaceae</taxon>
        <taxon>Umbelopsis</taxon>
    </lineage>
</organism>
<dbReference type="InterPro" id="IPR036249">
    <property type="entry name" value="Thioredoxin-like_sf"/>
</dbReference>
<dbReference type="PROSITE" id="PS51354">
    <property type="entry name" value="GLUTAREDOXIN_2"/>
    <property type="match status" value="1"/>
</dbReference>
<evidence type="ECO:0008006" key="6">
    <source>
        <dbReference type="Google" id="ProtNLM"/>
    </source>
</evidence>
<feature type="domain" description="Glutaredoxin" evidence="2">
    <location>
        <begin position="308"/>
        <end position="377"/>
    </location>
</feature>
<dbReference type="SUPFAM" id="SSF52833">
    <property type="entry name" value="Thioredoxin-like"/>
    <property type="match status" value="1"/>
</dbReference>
<dbReference type="Gene3D" id="3.40.50.150">
    <property type="entry name" value="Vaccinia Virus protein VP39"/>
    <property type="match status" value="1"/>
</dbReference>
<dbReference type="GO" id="GO:0004602">
    <property type="term" value="F:glutathione peroxidase activity"/>
    <property type="evidence" value="ECO:0007669"/>
    <property type="project" value="UniProtKB-ARBA"/>
</dbReference>
<dbReference type="EMBL" id="JAEPRA010000005">
    <property type="protein sequence ID" value="KAG2185361.1"/>
    <property type="molecule type" value="Genomic_DNA"/>
</dbReference>
<protein>
    <recommendedName>
        <fullName evidence="6">S-adenosyl-L-methionine-dependent methyltransferase</fullName>
    </recommendedName>
</protein>
<evidence type="ECO:0000313" key="4">
    <source>
        <dbReference type="EMBL" id="KAG2185361.1"/>
    </source>
</evidence>
<evidence type="ECO:0000259" key="2">
    <source>
        <dbReference type="Pfam" id="PF00462"/>
    </source>
</evidence>
<gene>
    <name evidence="4" type="ORF">INT44_002152</name>
</gene>
<proteinExistence type="predicted"/>
<dbReference type="Gene3D" id="3.40.30.10">
    <property type="entry name" value="Glutaredoxin"/>
    <property type="match status" value="1"/>
</dbReference>
<dbReference type="PANTHER" id="PTHR45694:SF18">
    <property type="entry name" value="GLUTAREDOXIN-1-RELATED"/>
    <property type="match status" value="1"/>
</dbReference>
<dbReference type="PANTHER" id="PTHR45694">
    <property type="entry name" value="GLUTAREDOXIN 2"/>
    <property type="match status" value="1"/>
</dbReference>
<evidence type="ECO:0000256" key="1">
    <source>
        <dbReference type="ARBA" id="ARBA00023284"/>
    </source>
</evidence>
<dbReference type="InterPro" id="IPR029063">
    <property type="entry name" value="SAM-dependent_MTases_sf"/>
</dbReference>
<dbReference type="AlphaFoldDB" id="A0A8H7UGX3"/>
<dbReference type="GO" id="GO:0008757">
    <property type="term" value="F:S-adenosylmethionine-dependent methyltransferase activity"/>
    <property type="evidence" value="ECO:0007669"/>
    <property type="project" value="InterPro"/>
</dbReference>
<evidence type="ECO:0000313" key="5">
    <source>
        <dbReference type="Proteomes" id="UP000612746"/>
    </source>
</evidence>
<comment type="caution">
    <text evidence="4">The sequence shown here is derived from an EMBL/GenBank/DDBJ whole genome shotgun (WGS) entry which is preliminary data.</text>
</comment>
<dbReference type="Proteomes" id="UP000612746">
    <property type="component" value="Unassembled WGS sequence"/>
</dbReference>
<evidence type="ECO:0000259" key="3">
    <source>
        <dbReference type="Pfam" id="PF08241"/>
    </source>
</evidence>
<accession>A0A8H7UGX3</accession>
<dbReference type="OrthoDB" id="6329284at2759"/>
<dbReference type="Pfam" id="PF08241">
    <property type="entry name" value="Methyltransf_11"/>
    <property type="match status" value="1"/>
</dbReference>
<dbReference type="CDD" id="cd03419">
    <property type="entry name" value="GRX_GRXh_1_2_like"/>
    <property type="match status" value="1"/>
</dbReference>
<dbReference type="InterPro" id="IPR013216">
    <property type="entry name" value="Methyltransf_11"/>
</dbReference>